<proteinExistence type="predicted"/>
<accession>A0AAV4H0P4</accession>
<evidence type="ECO:0000313" key="1">
    <source>
        <dbReference type="EMBL" id="GFR91737.1"/>
    </source>
</evidence>
<reference evidence="1 2" key="1">
    <citation type="journal article" date="2021" name="Elife">
        <title>Chloroplast acquisition without the gene transfer in kleptoplastic sea slugs, Plakobranchus ocellatus.</title>
        <authorList>
            <person name="Maeda T."/>
            <person name="Takahashi S."/>
            <person name="Yoshida T."/>
            <person name="Shimamura S."/>
            <person name="Takaki Y."/>
            <person name="Nagai Y."/>
            <person name="Toyoda A."/>
            <person name="Suzuki Y."/>
            <person name="Arimoto A."/>
            <person name="Ishii H."/>
            <person name="Satoh N."/>
            <person name="Nishiyama T."/>
            <person name="Hasebe M."/>
            <person name="Maruyama T."/>
            <person name="Minagawa J."/>
            <person name="Obokata J."/>
            <person name="Shigenobu S."/>
        </authorList>
    </citation>
    <scope>NUCLEOTIDE SEQUENCE [LARGE SCALE GENOMIC DNA]</scope>
</reference>
<dbReference type="AlphaFoldDB" id="A0AAV4H0P4"/>
<name>A0AAV4H0P4_9GAST</name>
<organism evidence="1 2">
    <name type="scientific">Elysia marginata</name>
    <dbReference type="NCBI Taxonomy" id="1093978"/>
    <lineage>
        <taxon>Eukaryota</taxon>
        <taxon>Metazoa</taxon>
        <taxon>Spiralia</taxon>
        <taxon>Lophotrochozoa</taxon>
        <taxon>Mollusca</taxon>
        <taxon>Gastropoda</taxon>
        <taxon>Heterobranchia</taxon>
        <taxon>Euthyneura</taxon>
        <taxon>Panpulmonata</taxon>
        <taxon>Sacoglossa</taxon>
        <taxon>Placobranchoidea</taxon>
        <taxon>Plakobranchidae</taxon>
        <taxon>Elysia</taxon>
    </lineage>
</organism>
<dbReference type="EMBL" id="BMAT01001744">
    <property type="protein sequence ID" value="GFR91737.1"/>
    <property type="molecule type" value="Genomic_DNA"/>
</dbReference>
<evidence type="ECO:0000313" key="2">
    <source>
        <dbReference type="Proteomes" id="UP000762676"/>
    </source>
</evidence>
<sequence length="242" mass="27275">MNCRTEGNLNPGRPGPCEARQQLPSELTCLGLNNAFIYPALFSSFRLKCVTHYRDKLASYGVNKAGGRLVATIEVASKLKQASSRQQSRPNFFSMLLFIMFSLKKKNNILIRHTSSTDFGPSPIDTHLDAISPISEEQVSVVNTRATQFTRSERNKRSDKSLICLSEEHGEQITFFRTAVRKNKKKKILKTIIAISNTLLILAECPIRRGMKKSPQYNSCFFLIRLCNNKKITFTGFETGTS</sequence>
<dbReference type="Proteomes" id="UP000762676">
    <property type="component" value="Unassembled WGS sequence"/>
</dbReference>
<protein>
    <submittedName>
        <fullName evidence="1">Uncharacterized protein</fullName>
    </submittedName>
</protein>
<gene>
    <name evidence="1" type="ORF">ElyMa_000851000</name>
</gene>
<keyword evidence="2" id="KW-1185">Reference proteome</keyword>
<comment type="caution">
    <text evidence="1">The sequence shown here is derived from an EMBL/GenBank/DDBJ whole genome shotgun (WGS) entry which is preliminary data.</text>
</comment>